<keyword evidence="3" id="KW-1185">Reference proteome</keyword>
<name>A0A4D7ALU2_9FIRM</name>
<keyword evidence="1" id="KW-0812">Transmembrane</keyword>
<organism evidence="2 3">
    <name type="scientific">Dysosmobacter welbionis</name>
    <dbReference type="NCBI Taxonomy" id="2093857"/>
    <lineage>
        <taxon>Bacteria</taxon>
        <taxon>Bacillati</taxon>
        <taxon>Bacillota</taxon>
        <taxon>Clostridia</taxon>
        <taxon>Eubacteriales</taxon>
        <taxon>Oscillospiraceae</taxon>
        <taxon>Dysosmobacter</taxon>
    </lineage>
</organism>
<keyword evidence="1" id="KW-1133">Transmembrane helix</keyword>
<dbReference type="KEGG" id="obj:EIO64_13175"/>
<feature type="transmembrane region" description="Helical" evidence="1">
    <location>
        <begin position="48"/>
        <end position="66"/>
    </location>
</feature>
<feature type="transmembrane region" description="Helical" evidence="1">
    <location>
        <begin position="12"/>
        <end position="36"/>
    </location>
</feature>
<dbReference type="AlphaFoldDB" id="A0A4D7ALU2"/>
<evidence type="ECO:0000313" key="3">
    <source>
        <dbReference type="Proteomes" id="UP000298642"/>
    </source>
</evidence>
<reference evidence="3" key="1">
    <citation type="submission" date="2018-12" db="EMBL/GenBank/DDBJ databases">
        <title>Dusodibacter welbiota gen. nov., sp. nov., isolated from human faeces and emended description of the Oscillibacter genus.</title>
        <authorList>
            <person name="Le Roy T."/>
            <person name="Van der Smissen P."/>
            <person name="Delzenne N."/>
            <person name="Muccioli G."/>
            <person name="Collet J.F."/>
            <person name="Cani P.D."/>
        </authorList>
    </citation>
    <scope>NUCLEOTIDE SEQUENCE [LARGE SCALE GENOMIC DNA]</scope>
    <source>
        <strain evidence="3">J115</strain>
    </source>
</reference>
<keyword evidence="1" id="KW-0472">Membrane</keyword>
<dbReference type="EMBL" id="CP034413">
    <property type="protein sequence ID" value="QCI60049.1"/>
    <property type="molecule type" value="Genomic_DNA"/>
</dbReference>
<protein>
    <recommendedName>
        <fullName evidence="4">Transmembrane protein</fullName>
    </recommendedName>
</protein>
<dbReference type="GeneID" id="89521549"/>
<evidence type="ECO:0000256" key="1">
    <source>
        <dbReference type="SAM" id="Phobius"/>
    </source>
</evidence>
<evidence type="ECO:0000313" key="2">
    <source>
        <dbReference type="EMBL" id="QCI60049.1"/>
    </source>
</evidence>
<sequence>MKFFRNMDEMELHLSLNAIRVAWFFTVMALFIWGIWDCVQTGRVTAPMYLLIFQNLLYFLALQVGRWRAGDRDGARSFLLYVPLLVVFLLAFGLLLRCAGL</sequence>
<evidence type="ECO:0008006" key="4">
    <source>
        <dbReference type="Google" id="ProtNLM"/>
    </source>
</evidence>
<gene>
    <name evidence="2" type="ORF">EIO64_13175</name>
</gene>
<dbReference type="RefSeq" id="WP_119310581.1">
    <property type="nucleotide sequence ID" value="NZ_CP034413.3"/>
</dbReference>
<accession>A0A4D7ALU2</accession>
<feature type="transmembrane region" description="Helical" evidence="1">
    <location>
        <begin position="78"/>
        <end position="96"/>
    </location>
</feature>
<dbReference type="Proteomes" id="UP000298642">
    <property type="component" value="Chromosome"/>
</dbReference>
<proteinExistence type="predicted"/>